<dbReference type="GO" id="GO:0044773">
    <property type="term" value="P:mitotic DNA damage checkpoint signaling"/>
    <property type="evidence" value="ECO:0007669"/>
    <property type="project" value="TreeGrafter"/>
</dbReference>
<dbReference type="PROSITE" id="PS00107">
    <property type="entry name" value="PROTEIN_KINASE_ATP"/>
    <property type="match status" value="1"/>
</dbReference>
<dbReference type="Pfam" id="PF00498">
    <property type="entry name" value="FHA"/>
    <property type="match status" value="1"/>
</dbReference>
<feature type="compositionally biased region" description="Basic and acidic residues" evidence="7">
    <location>
        <begin position="533"/>
        <end position="550"/>
    </location>
</feature>
<dbReference type="InterPro" id="IPR008271">
    <property type="entry name" value="Ser/Thr_kinase_AS"/>
</dbReference>
<feature type="binding site" evidence="6">
    <location>
        <position position="263"/>
    </location>
    <ligand>
        <name>ATP</name>
        <dbReference type="ChEBI" id="CHEBI:30616"/>
    </ligand>
</feature>
<name>A0AAI8VPG8_9PEZI</name>
<dbReference type="InterPro" id="IPR011009">
    <property type="entry name" value="Kinase-like_dom_sf"/>
</dbReference>
<dbReference type="PROSITE" id="PS00108">
    <property type="entry name" value="PROTEIN_KINASE_ST"/>
    <property type="match status" value="1"/>
</dbReference>
<evidence type="ECO:0000256" key="4">
    <source>
        <dbReference type="ARBA" id="ARBA00047899"/>
    </source>
</evidence>
<keyword evidence="2 6" id="KW-0547">Nucleotide-binding</keyword>
<evidence type="ECO:0000256" key="7">
    <source>
        <dbReference type="SAM" id="MobiDB-lite"/>
    </source>
</evidence>
<keyword evidence="11" id="KW-1185">Reference proteome</keyword>
<dbReference type="SUPFAM" id="SSF49879">
    <property type="entry name" value="SMAD/FHA domain"/>
    <property type="match status" value="1"/>
</dbReference>
<evidence type="ECO:0000259" key="9">
    <source>
        <dbReference type="PROSITE" id="PS50011"/>
    </source>
</evidence>
<dbReference type="PANTHER" id="PTHR44167">
    <property type="entry name" value="OVARIAN-SPECIFIC SERINE/THREONINE-PROTEIN KINASE LOK-RELATED"/>
    <property type="match status" value="1"/>
</dbReference>
<evidence type="ECO:0000313" key="10">
    <source>
        <dbReference type="EMBL" id="CAJ2508711.1"/>
    </source>
</evidence>
<feature type="compositionally biased region" description="Polar residues" evidence="7">
    <location>
        <begin position="561"/>
        <end position="578"/>
    </location>
</feature>
<protein>
    <submittedName>
        <fullName evidence="10">Uu.00g137370.m01.CDS01</fullName>
    </submittedName>
</protein>
<sequence length="759" mass="83272">MYDPDVILYLYPNKGQGRESGIDAINMPANRSLYLPPRRHIDPLKLSPETDSRSVREATEPPEEDDDLSRLPCAAFRFSRPPKTHRGSVSGRNPDADFVLPSLKGVSWEHFTVTFDEKHHVIIKDLLSTVGTRVIYDDEEGQRGRGVAWSTRGPALVQGKLPVLKVVGNLQFRMVVPDHDINSQTYIDDVKRYLQGTTPAEGLLSDLKLINRPQTELPTPGEAHTPSAQAPGPILWKKELGKGSFAVVSYAWDVTSRAEYALKEPLPSKRVEWKRKDWEKEARIMAGISHDHILALRHAKLDPRPELYFEYVPGGTLEDILSTTRFQKKQVAIQLLDGLKYLHGQPTPIVHRDVKPENVLVQRWGPDEIHVKLADFGLSKQSDALKTFCGTALYIAPEVLCTQTPLSKNYTKYDSMVDVWSLGVLLVKLVCGQLPRFLQAYVTAGMTWAGVMQQFVSRYLLHTEDKDSLIYFANEYMLVTDPKKRQSAETCHDKALQLFGRGAPAQAPEPLSPIAEWNHSQSSSADVEDSDENSYKDSNEESDKDSDKESNPATPKARPASFTTASEDSRASKASTIRLSPGNGEEGSQNWESSDSGFSVLGSVSLIRDLGENGSAFIDTLLGIEPLDVASSECSDAPTPDTLPHITLVDGELWVTGATTGTHDSVAASEQSRQEQLVPGPVSIGSELGRATETRVATAARGEDDSAATSALSPSRRKRSWPGGKQGSVTSGVPSELTDGDPEEGAGKRSRVQLAETSA</sequence>
<feature type="domain" description="Protein kinase" evidence="9">
    <location>
        <begin position="234"/>
        <end position="499"/>
    </location>
</feature>
<dbReference type="InterPro" id="IPR008984">
    <property type="entry name" value="SMAD_FHA_dom_sf"/>
</dbReference>
<comment type="catalytic activity">
    <reaction evidence="4">
        <text>L-threonyl-[protein] + ATP = O-phospho-L-threonyl-[protein] + ADP + H(+)</text>
        <dbReference type="Rhea" id="RHEA:46608"/>
        <dbReference type="Rhea" id="RHEA-COMP:11060"/>
        <dbReference type="Rhea" id="RHEA-COMP:11605"/>
        <dbReference type="ChEBI" id="CHEBI:15378"/>
        <dbReference type="ChEBI" id="CHEBI:30013"/>
        <dbReference type="ChEBI" id="CHEBI:30616"/>
        <dbReference type="ChEBI" id="CHEBI:61977"/>
        <dbReference type="ChEBI" id="CHEBI:456216"/>
        <dbReference type="EC" id="2.7.11.1"/>
    </reaction>
</comment>
<evidence type="ECO:0000256" key="1">
    <source>
        <dbReference type="ARBA" id="ARBA00005575"/>
    </source>
</evidence>
<feature type="region of interest" description="Disordered" evidence="7">
    <location>
        <begin position="503"/>
        <end position="595"/>
    </location>
</feature>
<dbReference type="InterPro" id="IPR000719">
    <property type="entry name" value="Prot_kinase_dom"/>
</dbReference>
<dbReference type="PANTHER" id="PTHR44167:SF30">
    <property type="entry name" value="PHOSPHORYLASE KINASE"/>
    <property type="match status" value="1"/>
</dbReference>
<dbReference type="EMBL" id="CAUWAG010000012">
    <property type="protein sequence ID" value="CAJ2508711.1"/>
    <property type="molecule type" value="Genomic_DNA"/>
</dbReference>
<organism evidence="10 11">
    <name type="scientific">Anthostomella pinea</name>
    <dbReference type="NCBI Taxonomy" id="933095"/>
    <lineage>
        <taxon>Eukaryota</taxon>
        <taxon>Fungi</taxon>
        <taxon>Dikarya</taxon>
        <taxon>Ascomycota</taxon>
        <taxon>Pezizomycotina</taxon>
        <taxon>Sordariomycetes</taxon>
        <taxon>Xylariomycetidae</taxon>
        <taxon>Xylariales</taxon>
        <taxon>Xylariaceae</taxon>
        <taxon>Anthostomella</taxon>
    </lineage>
</organism>
<dbReference type="PROSITE" id="PS50006">
    <property type="entry name" value="FHA_DOMAIN"/>
    <property type="match status" value="1"/>
</dbReference>
<evidence type="ECO:0000256" key="3">
    <source>
        <dbReference type="ARBA" id="ARBA00022840"/>
    </source>
</evidence>
<evidence type="ECO:0000259" key="8">
    <source>
        <dbReference type="PROSITE" id="PS50006"/>
    </source>
</evidence>
<dbReference type="Proteomes" id="UP001295740">
    <property type="component" value="Unassembled WGS sequence"/>
</dbReference>
<dbReference type="CDD" id="cd00060">
    <property type="entry name" value="FHA"/>
    <property type="match status" value="1"/>
</dbReference>
<dbReference type="GO" id="GO:0005634">
    <property type="term" value="C:nucleus"/>
    <property type="evidence" value="ECO:0007669"/>
    <property type="project" value="TreeGrafter"/>
</dbReference>
<dbReference type="SMART" id="SM00220">
    <property type="entry name" value="S_TKc"/>
    <property type="match status" value="1"/>
</dbReference>
<reference evidence="10" key="1">
    <citation type="submission" date="2023-10" db="EMBL/GenBank/DDBJ databases">
        <authorList>
            <person name="Hackl T."/>
        </authorList>
    </citation>
    <scope>NUCLEOTIDE SEQUENCE</scope>
</reference>
<evidence type="ECO:0000256" key="2">
    <source>
        <dbReference type="ARBA" id="ARBA00022741"/>
    </source>
</evidence>
<proteinExistence type="inferred from homology"/>
<comment type="similarity">
    <text evidence="1">Belongs to the protein kinase superfamily. CAMK Ser/Thr protein kinase family. CHEK2 subfamily.</text>
</comment>
<accession>A0AAI8VPG8</accession>
<gene>
    <name evidence="10" type="ORF">KHLLAP_LOCUS9179</name>
</gene>
<dbReference type="Gene3D" id="1.10.510.10">
    <property type="entry name" value="Transferase(Phosphotransferase) domain 1"/>
    <property type="match status" value="1"/>
</dbReference>
<dbReference type="GO" id="GO:0004674">
    <property type="term" value="F:protein serine/threonine kinase activity"/>
    <property type="evidence" value="ECO:0007669"/>
    <property type="project" value="UniProtKB-EC"/>
</dbReference>
<dbReference type="InterPro" id="IPR000253">
    <property type="entry name" value="FHA_dom"/>
</dbReference>
<feature type="domain" description="FHA" evidence="8">
    <location>
        <begin position="88"/>
        <end position="134"/>
    </location>
</feature>
<feature type="compositionally biased region" description="Basic and acidic residues" evidence="7">
    <location>
        <begin position="39"/>
        <end position="59"/>
    </location>
</feature>
<dbReference type="GO" id="GO:0005524">
    <property type="term" value="F:ATP binding"/>
    <property type="evidence" value="ECO:0007669"/>
    <property type="project" value="UniProtKB-UniRule"/>
</dbReference>
<dbReference type="Gene3D" id="2.60.200.20">
    <property type="match status" value="1"/>
</dbReference>
<dbReference type="AlphaFoldDB" id="A0AAI8VPG8"/>
<evidence type="ECO:0000256" key="6">
    <source>
        <dbReference type="PROSITE-ProRule" id="PRU10141"/>
    </source>
</evidence>
<keyword evidence="3 6" id="KW-0067">ATP-binding</keyword>
<evidence type="ECO:0000256" key="5">
    <source>
        <dbReference type="ARBA" id="ARBA00048679"/>
    </source>
</evidence>
<dbReference type="Pfam" id="PF00069">
    <property type="entry name" value="Pkinase"/>
    <property type="match status" value="1"/>
</dbReference>
<comment type="catalytic activity">
    <reaction evidence="5">
        <text>L-seryl-[protein] + ATP = O-phospho-L-seryl-[protein] + ADP + H(+)</text>
        <dbReference type="Rhea" id="RHEA:17989"/>
        <dbReference type="Rhea" id="RHEA-COMP:9863"/>
        <dbReference type="Rhea" id="RHEA-COMP:11604"/>
        <dbReference type="ChEBI" id="CHEBI:15378"/>
        <dbReference type="ChEBI" id="CHEBI:29999"/>
        <dbReference type="ChEBI" id="CHEBI:30616"/>
        <dbReference type="ChEBI" id="CHEBI:83421"/>
        <dbReference type="ChEBI" id="CHEBI:456216"/>
        <dbReference type="EC" id="2.7.11.1"/>
    </reaction>
</comment>
<feature type="region of interest" description="Disordered" evidence="7">
    <location>
        <begin position="39"/>
        <end position="68"/>
    </location>
</feature>
<evidence type="ECO:0000313" key="11">
    <source>
        <dbReference type="Proteomes" id="UP001295740"/>
    </source>
</evidence>
<dbReference type="InterPro" id="IPR017441">
    <property type="entry name" value="Protein_kinase_ATP_BS"/>
</dbReference>
<feature type="compositionally biased region" description="Polar residues" evidence="7">
    <location>
        <begin position="586"/>
        <end position="595"/>
    </location>
</feature>
<dbReference type="SUPFAM" id="SSF56112">
    <property type="entry name" value="Protein kinase-like (PK-like)"/>
    <property type="match status" value="1"/>
</dbReference>
<feature type="compositionally biased region" description="Polar residues" evidence="7">
    <location>
        <begin position="663"/>
        <end position="675"/>
    </location>
</feature>
<feature type="region of interest" description="Disordered" evidence="7">
    <location>
        <begin position="663"/>
        <end position="759"/>
    </location>
</feature>
<comment type="caution">
    <text evidence="10">The sequence shown here is derived from an EMBL/GenBank/DDBJ whole genome shotgun (WGS) entry which is preliminary data.</text>
</comment>
<dbReference type="PROSITE" id="PS50011">
    <property type="entry name" value="PROTEIN_KINASE_DOM"/>
    <property type="match status" value="1"/>
</dbReference>